<dbReference type="EMBL" id="CM017700">
    <property type="protein sequence ID" value="TYG87979.1"/>
    <property type="molecule type" value="Genomic_DNA"/>
</dbReference>
<proteinExistence type="predicted"/>
<keyword evidence="2" id="KW-1185">Reference proteome</keyword>
<name>A0A5D2E411_GOSDA</name>
<organism evidence="1 2">
    <name type="scientific">Gossypium darwinii</name>
    <name type="common">Darwin's cotton</name>
    <name type="synonym">Gossypium barbadense var. darwinii</name>
    <dbReference type="NCBI Taxonomy" id="34276"/>
    <lineage>
        <taxon>Eukaryota</taxon>
        <taxon>Viridiplantae</taxon>
        <taxon>Streptophyta</taxon>
        <taxon>Embryophyta</taxon>
        <taxon>Tracheophyta</taxon>
        <taxon>Spermatophyta</taxon>
        <taxon>Magnoliopsida</taxon>
        <taxon>eudicotyledons</taxon>
        <taxon>Gunneridae</taxon>
        <taxon>Pentapetalae</taxon>
        <taxon>rosids</taxon>
        <taxon>malvids</taxon>
        <taxon>Malvales</taxon>
        <taxon>Malvaceae</taxon>
        <taxon>Malvoideae</taxon>
        <taxon>Gossypium</taxon>
    </lineage>
</organism>
<gene>
    <name evidence="1" type="ORF">ES288_A13G258200v1</name>
</gene>
<accession>A0A5D2E411</accession>
<dbReference type="AlphaFoldDB" id="A0A5D2E411"/>
<sequence>MVTEESREVETQGRYINGMCLDCHVSQDFVSGIMKIVPSDLDNDADYWLLSDPSVSITDIWRTECTYPLYGDTLRYIRLFFLAHYFAYSPTLSTI</sequence>
<dbReference type="Proteomes" id="UP000323506">
    <property type="component" value="Chromosome A13"/>
</dbReference>
<evidence type="ECO:0000313" key="1">
    <source>
        <dbReference type="EMBL" id="TYG87979.1"/>
    </source>
</evidence>
<protein>
    <submittedName>
        <fullName evidence="1">Uncharacterized protein</fullName>
    </submittedName>
</protein>
<reference evidence="1 2" key="1">
    <citation type="submission" date="2019-06" db="EMBL/GenBank/DDBJ databases">
        <title>WGS assembly of Gossypium darwinii.</title>
        <authorList>
            <person name="Chen Z.J."/>
            <person name="Sreedasyam A."/>
            <person name="Ando A."/>
            <person name="Song Q."/>
            <person name="De L."/>
            <person name="Hulse-Kemp A."/>
            <person name="Ding M."/>
            <person name="Ye W."/>
            <person name="Kirkbride R."/>
            <person name="Jenkins J."/>
            <person name="Plott C."/>
            <person name="Lovell J."/>
            <person name="Lin Y.-M."/>
            <person name="Vaughn R."/>
            <person name="Liu B."/>
            <person name="Li W."/>
            <person name="Simpson S."/>
            <person name="Scheffler B."/>
            <person name="Saski C."/>
            <person name="Grover C."/>
            <person name="Hu G."/>
            <person name="Conover J."/>
            <person name="Carlson J."/>
            <person name="Shu S."/>
            <person name="Boston L."/>
            <person name="Williams M."/>
            <person name="Peterson D."/>
            <person name="Mcgee K."/>
            <person name="Jones D."/>
            <person name="Wendel J."/>
            <person name="Stelly D."/>
            <person name="Grimwood J."/>
            <person name="Schmutz J."/>
        </authorList>
    </citation>
    <scope>NUCLEOTIDE SEQUENCE [LARGE SCALE GENOMIC DNA]</scope>
    <source>
        <strain evidence="1">1808015.09</strain>
    </source>
</reference>
<evidence type="ECO:0000313" key="2">
    <source>
        <dbReference type="Proteomes" id="UP000323506"/>
    </source>
</evidence>